<feature type="compositionally biased region" description="Pro residues" evidence="1">
    <location>
        <begin position="97"/>
        <end position="113"/>
    </location>
</feature>
<sequence>MTRTTTTQETRVEETIQISSSSNRTIEETIDITTIGGAIEPKQRHHHHLHHHHQHRQKENVEVVEEVIVLEEEPDQQKQQKHHRHHHHHHHKRNSGPAPPPPPPLPQSSPPFLTPTEDLAEDVVWAPQPYWSQSQASTTNSSVDLLLKTLEAEVIVDQPSPTTTEEFVAMEWSPISNPTTEIVQEELTVGYAPPTGPPPQLQVQTAGFSPAAQPPLLSPIAESELVEFSTEAPQRDSIPPEGFVKTLVETFEVGAPVDPPIQLGYTPRASLWNKEIFVETVDMSPIPSPPPSPPLEEEPYLLPASEELMETEIIAEREEAPAQIKPHPSFIPRAWRERVEQIVESVEVVTPPASPLPQAELIVESLDVTPTPSPPPSPTIEVPLQAGFMPRSSPVEVSELLVESLDVTPTPSPPPSPAPAQRERLPIGFRPESTIVETETIVQTVESPATPPPTEASLQMCPMPRESVVEEELIFESFDPSPVATPPPSPPVLQPGFMPRASVVETELIVESLEVTPTPTPPDSPIREFPFQAAFIPRASVPETELIVESLEVTPMPMPTPPASPPAQLRMKTGTVPPPSLPQTEVIIESVEVTATPPTIQPQNGFLLADLVVDSQQPSPEVVETETEIIIESGQANANGQTEVMLVTEETLTAATPADLVLVGVVAEESSDKTGKRYSVNAALKVEAAPPTPPANAPQSGQSDAVDEGEAEKRRKCCPCRCVIA</sequence>
<proteinExistence type="predicted"/>
<evidence type="ECO:0000313" key="3">
    <source>
        <dbReference type="Proteomes" id="UP001500889"/>
    </source>
</evidence>
<evidence type="ECO:0000313" key="2">
    <source>
        <dbReference type="EMBL" id="BFG03855.1"/>
    </source>
</evidence>
<dbReference type="EMBL" id="AP029267">
    <property type="protein sequence ID" value="BFG03855.1"/>
    <property type="molecule type" value="Genomic_DNA"/>
</dbReference>
<organism evidence="2 3">
    <name type="scientific">Drosophila madeirensis</name>
    <name type="common">Fruit fly</name>
    <dbReference type="NCBI Taxonomy" id="30013"/>
    <lineage>
        <taxon>Eukaryota</taxon>
        <taxon>Metazoa</taxon>
        <taxon>Ecdysozoa</taxon>
        <taxon>Arthropoda</taxon>
        <taxon>Hexapoda</taxon>
        <taxon>Insecta</taxon>
        <taxon>Pterygota</taxon>
        <taxon>Neoptera</taxon>
        <taxon>Endopterygota</taxon>
        <taxon>Diptera</taxon>
        <taxon>Brachycera</taxon>
        <taxon>Muscomorpha</taxon>
        <taxon>Ephydroidea</taxon>
        <taxon>Drosophilidae</taxon>
        <taxon>Drosophila</taxon>
        <taxon>Sophophora</taxon>
    </lineage>
</organism>
<dbReference type="Proteomes" id="UP001500889">
    <property type="component" value="Chromosome E"/>
</dbReference>
<feature type="region of interest" description="Disordered" evidence="1">
    <location>
        <begin position="688"/>
        <end position="715"/>
    </location>
</feature>
<reference evidence="2 3" key="1">
    <citation type="submission" date="2024-02" db="EMBL/GenBank/DDBJ databases">
        <title>A chromosome-level genome assembly of Drosophila madeirensis, a fruit fly species endemic to Madeira island.</title>
        <authorList>
            <person name="Tomihara K."/>
            <person name="Llopart A."/>
            <person name="Yamamoto D."/>
        </authorList>
    </citation>
    <scope>NUCLEOTIDE SEQUENCE [LARGE SCALE GENOMIC DNA]</scope>
    <source>
        <strain evidence="2 3">RF1</strain>
    </source>
</reference>
<keyword evidence="3" id="KW-1185">Reference proteome</keyword>
<feature type="region of interest" description="Disordered" evidence="1">
    <location>
        <begin position="1"/>
        <end position="24"/>
    </location>
</feature>
<name>A0AAU9G7F9_DROMD</name>
<accession>A0AAU9G7F9</accession>
<gene>
    <name evidence="2" type="ORF">DMAD_02984</name>
</gene>
<evidence type="ECO:0000256" key="1">
    <source>
        <dbReference type="SAM" id="MobiDB-lite"/>
    </source>
</evidence>
<dbReference type="PANTHER" id="PTHR48125:SF12">
    <property type="entry name" value="AT HOOK TRANSCRIPTION FACTOR FAMILY-RELATED"/>
    <property type="match status" value="1"/>
</dbReference>
<feature type="compositionally biased region" description="Basic residues" evidence="1">
    <location>
        <begin position="79"/>
        <end position="94"/>
    </location>
</feature>
<dbReference type="PANTHER" id="PTHR48125">
    <property type="entry name" value="LP07818P1"/>
    <property type="match status" value="1"/>
</dbReference>
<feature type="region of interest" description="Disordered" evidence="1">
    <location>
        <begin position="74"/>
        <end position="115"/>
    </location>
</feature>
<dbReference type="AlphaFoldDB" id="A0AAU9G7F9"/>
<protein>
    <submittedName>
        <fullName evidence="2">Proline-rich protein 36</fullName>
    </submittedName>
</protein>